<feature type="compositionally biased region" description="Basic and acidic residues" evidence="2">
    <location>
        <begin position="562"/>
        <end position="581"/>
    </location>
</feature>
<dbReference type="AlphaFoldDB" id="A0AAX4PFH6"/>
<name>A0AAX4PFH6_9CHLO</name>
<feature type="compositionally biased region" description="Acidic residues" evidence="2">
    <location>
        <begin position="76"/>
        <end position="94"/>
    </location>
</feature>
<dbReference type="GO" id="GO:0000447">
    <property type="term" value="P:endonucleolytic cleavage in ITS1 to separate SSU-rRNA from 5.8S rRNA and LSU-rRNA from tricistronic rRNA transcript (SSU-rRNA, 5.8S rRNA, LSU-rRNA)"/>
    <property type="evidence" value="ECO:0007669"/>
    <property type="project" value="TreeGrafter"/>
</dbReference>
<feature type="region of interest" description="Disordered" evidence="2">
    <location>
        <begin position="337"/>
        <end position="357"/>
    </location>
</feature>
<evidence type="ECO:0000313" key="5">
    <source>
        <dbReference type="Proteomes" id="UP001472866"/>
    </source>
</evidence>
<feature type="compositionally biased region" description="Basic and acidic residues" evidence="2">
    <location>
        <begin position="42"/>
        <end position="75"/>
    </location>
</feature>
<feature type="region of interest" description="Disordered" evidence="2">
    <location>
        <begin position="522"/>
        <end position="600"/>
    </location>
</feature>
<dbReference type="GO" id="GO:0005730">
    <property type="term" value="C:nucleolus"/>
    <property type="evidence" value="ECO:0007669"/>
    <property type="project" value="TreeGrafter"/>
</dbReference>
<feature type="domain" description="Kri1-like C-terminal" evidence="3">
    <location>
        <begin position="447"/>
        <end position="534"/>
    </location>
</feature>
<feature type="compositionally biased region" description="Acidic residues" evidence="2">
    <location>
        <begin position="285"/>
        <end position="306"/>
    </location>
</feature>
<dbReference type="Pfam" id="PF05178">
    <property type="entry name" value="Kri1"/>
    <property type="match status" value="1"/>
</dbReference>
<accession>A0AAX4PFH6</accession>
<dbReference type="InterPro" id="IPR024626">
    <property type="entry name" value="Kri1-like_C"/>
</dbReference>
<reference evidence="4 5" key="1">
    <citation type="submission" date="2024-03" db="EMBL/GenBank/DDBJ databases">
        <title>Complete genome sequence of the green alga Chloropicon roscoffensis RCC1871.</title>
        <authorList>
            <person name="Lemieux C."/>
            <person name="Pombert J.-F."/>
            <person name="Otis C."/>
            <person name="Turmel M."/>
        </authorList>
    </citation>
    <scope>NUCLEOTIDE SEQUENCE [LARGE SCALE GENOMIC DNA]</scope>
    <source>
        <strain evidence="4 5">RCC1871</strain>
    </source>
</reference>
<protein>
    <submittedName>
        <fullName evidence="4">KRR1 interacting protein 1</fullName>
    </submittedName>
</protein>
<dbReference type="Pfam" id="PF12936">
    <property type="entry name" value="Kri1_C"/>
    <property type="match status" value="1"/>
</dbReference>
<comment type="similarity">
    <text evidence="1">Belongs to the KRI1 family.</text>
</comment>
<dbReference type="EMBL" id="CP151510">
    <property type="protein sequence ID" value="WZN64833.1"/>
    <property type="molecule type" value="Genomic_DNA"/>
</dbReference>
<organism evidence="4 5">
    <name type="scientific">Chloropicon roscoffensis</name>
    <dbReference type="NCBI Taxonomy" id="1461544"/>
    <lineage>
        <taxon>Eukaryota</taxon>
        <taxon>Viridiplantae</taxon>
        <taxon>Chlorophyta</taxon>
        <taxon>Chloropicophyceae</taxon>
        <taxon>Chloropicales</taxon>
        <taxon>Chloropicaceae</taxon>
        <taxon>Chloropicon</taxon>
    </lineage>
</organism>
<keyword evidence="5" id="KW-1185">Reference proteome</keyword>
<evidence type="ECO:0000256" key="1">
    <source>
        <dbReference type="ARBA" id="ARBA00007473"/>
    </source>
</evidence>
<dbReference type="PANTHER" id="PTHR14490:SF5">
    <property type="entry name" value="PROTEIN KRI1 HOMOLOG"/>
    <property type="match status" value="1"/>
</dbReference>
<feature type="compositionally biased region" description="Basic residues" evidence="2">
    <location>
        <begin position="582"/>
        <end position="600"/>
    </location>
</feature>
<feature type="region of interest" description="Disordered" evidence="2">
    <location>
        <begin position="1"/>
        <end position="103"/>
    </location>
</feature>
<feature type="region of interest" description="Disordered" evidence="2">
    <location>
        <begin position="117"/>
        <end position="247"/>
    </location>
</feature>
<feature type="region of interest" description="Disordered" evidence="2">
    <location>
        <begin position="279"/>
        <end position="306"/>
    </location>
</feature>
<evidence type="ECO:0000259" key="3">
    <source>
        <dbReference type="Pfam" id="PF12936"/>
    </source>
</evidence>
<dbReference type="InterPro" id="IPR018034">
    <property type="entry name" value="Kri1"/>
</dbReference>
<gene>
    <name evidence="4" type="ORF">HKI87_10g63900</name>
</gene>
<dbReference type="PANTHER" id="PTHR14490">
    <property type="entry name" value="ZINC FINGER, ZZ TYPE"/>
    <property type="match status" value="1"/>
</dbReference>
<evidence type="ECO:0000313" key="4">
    <source>
        <dbReference type="EMBL" id="WZN64833.1"/>
    </source>
</evidence>
<dbReference type="Proteomes" id="UP001472866">
    <property type="component" value="Chromosome 10"/>
</dbReference>
<dbReference type="GO" id="GO:0030686">
    <property type="term" value="C:90S preribosome"/>
    <property type="evidence" value="ECO:0007669"/>
    <property type="project" value="TreeGrafter"/>
</dbReference>
<evidence type="ECO:0000256" key="2">
    <source>
        <dbReference type="SAM" id="MobiDB-lite"/>
    </source>
</evidence>
<proteinExistence type="inferred from homology"/>
<sequence length="600" mass="67801">MARKRRAEKEEKASMDLLGGSSSDSEPEDSSKPKTGFGFNEEYARRFEHNKRREEYQRLQEKHPEVAARLKRGEVGDGDGDEEETTTSEDESGDDLISRKESEDMLRTLVKIKNRDPSIYDSGATFYGEGGEEGDGEEGDGKPKEIKRSKKAKNANTLRGIMARRALEEGAEALARDDDSSDEGDDNGMTYNQEQEQVRRAFTDAAATGSDDDEDGSDSSLDGLQQIGGGVGSGDGEEGGDGSKRVTQDLLDEYFGKEDAMAAKDKNFLRDYIMNDGWKRQGGDADSDEDAEFEVDDWEDERDVEEAETFENRYNFRYEEPDSAKIETFPRVIESSIRKKESKRKRQRESKAERVAKRKEEEALEVKRLKNLKKAEIRDKLEEIRKVSGLGDGDKAGGGLGADLLEGDFDPETFDKSLEKIFGDRYYDGQDEDLEREKGAGGTGSRELDDLLAEYESIGFEDTIAGGAVKTRFKYREVSANNFGIDVLEILKASDAELNQAVSKKALAAYGDFVPRYKARIRPVREDKDKKKRKRREPGDAEDERTAEERREASYALPTLAKGDKKDNKKQGEEKKYFNKGEKKRRKRAEKRQRQRQQKA</sequence>